<dbReference type="AlphaFoldDB" id="A0ABD1ZA38"/>
<dbReference type="InterPro" id="IPR027417">
    <property type="entry name" value="P-loop_NTPase"/>
</dbReference>
<accession>A0ABD1ZA38</accession>
<keyword evidence="2" id="KW-1185">Reference proteome</keyword>
<name>A0ABD1ZA38_9MARC</name>
<proteinExistence type="predicted"/>
<comment type="caution">
    <text evidence="1">The sequence shown here is derived from an EMBL/GenBank/DDBJ whole genome shotgun (WGS) entry which is preliminary data.</text>
</comment>
<dbReference type="SUPFAM" id="SSF52540">
    <property type="entry name" value="P-loop containing nucleoside triphosphate hydrolases"/>
    <property type="match status" value="1"/>
</dbReference>
<sequence length="199" mass="22237">MKRPAVNQVSGSPVRRRLRDECSFQGSSSGTTFQASDSSQALQYIVQGCTKISDEVYKLYRSASGSFNLEVVFFHGLQAGDSEDAFIQTWMTREGSRSSFQVRSCPLHQHILCPLDRQSSNFLLLVHFLKEILREEESCGEILCHLQLPLHLVSCGGRLSKVIKLLDLENPKPIKLSLVGMDGIGKSTLAKQILMHVRN</sequence>
<protein>
    <submittedName>
        <fullName evidence="1">Uncharacterized protein</fullName>
    </submittedName>
</protein>
<evidence type="ECO:0000313" key="2">
    <source>
        <dbReference type="Proteomes" id="UP001605036"/>
    </source>
</evidence>
<dbReference type="Proteomes" id="UP001605036">
    <property type="component" value="Unassembled WGS sequence"/>
</dbReference>
<organism evidence="1 2">
    <name type="scientific">Riccia fluitans</name>
    <dbReference type="NCBI Taxonomy" id="41844"/>
    <lineage>
        <taxon>Eukaryota</taxon>
        <taxon>Viridiplantae</taxon>
        <taxon>Streptophyta</taxon>
        <taxon>Embryophyta</taxon>
        <taxon>Marchantiophyta</taxon>
        <taxon>Marchantiopsida</taxon>
        <taxon>Marchantiidae</taxon>
        <taxon>Marchantiales</taxon>
        <taxon>Ricciaceae</taxon>
        <taxon>Riccia</taxon>
    </lineage>
</organism>
<evidence type="ECO:0000313" key="1">
    <source>
        <dbReference type="EMBL" id="KAL2643187.1"/>
    </source>
</evidence>
<gene>
    <name evidence="1" type="ORF">R1flu_010774</name>
</gene>
<reference evidence="1 2" key="1">
    <citation type="submission" date="2024-09" db="EMBL/GenBank/DDBJ databases">
        <title>Chromosome-scale assembly of Riccia fluitans.</title>
        <authorList>
            <person name="Paukszto L."/>
            <person name="Sawicki J."/>
            <person name="Karawczyk K."/>
            <person name="Piernik-Szablinska J."/>
            <person name="Szczecinska M."/>
            <person name="Mazdziarz M."/>
        </authorList>
    </citation>
    <scope>NUCLEOTIDE SEQUENCE [LARGE SCALE GENOMIC DNA]</scope>
    <source>
        <strain evidence="1">Rf_01</strain>
        <tissue evidence="1">Aerial parts of the thallus</tissue>
    </source>
</reference>
<dbReference type="Gene3D" id="3.40.50.300">
    <property type="entry name" value="P-loop containing nucleotide triphosphate hydrolases"/>
    <property type="match status" value="1"/>
</dbReference>
<dbReference type="EMBL" id="JBHFFA010000002">
    <property type="protein sequence ID" value="KAL2643187.1"/>
    <property type="molecule type" value="Genomic_DNA"/>
</dbReference>